<dbReference type="Gene3D" id="1.40.20.10">
    <property type="entry name" value="CHAD domain"/>
    <property type="match status" value="1"/>
</dbReference>
<feature type="domain" description="CHAD" evidence="1">
    <location>
        <begin position="8"/>
        <end position="283"/>
    </location>
</feature>
<dbReference type="EMBL" id="SJPQ01000002">
    <property type="protein sequence ID" value="TWT88819.1"/>
    <property type="molecule type" value="Genomic_DNA"/>
</dbReference>
<dbReference type="PANTHER" id="PTHR39339">
    <property type="entry name" value="SLR1444 PROTEIN"/>
    <property type="match status" value="1"/>
</dbReference>
<gene>
    <name evidence="2" type="ORF">Mal64_23070</name>
</gene>
<evidence type="ECO:0000313" key="2">
    <source>
        <dbReference type="EMBL" id="TWT88819.1"/>
    </source>
</evidence>
<dbReference type="Proteomes" id="UP000315440">
    <property type="component" value="Unassembled WGS sequence"/>
</dbReference>
<accession>A0A5C5ZN07</accession>
<keyword evidence="3" id="KW-1185">Reference proteome</keyword>
<name>A0A5C5ZN07_9BACT</name>
<evidence type="ECO:0000259" key="1">
    <source>
        <dbReference type="PROSITE" id="PS51708"/>
    </source>
</evidence>
<evidence type="ECO:0000313" key="3">
    <source>
        <dbReference type="Proteomes" id="UP000315440"/>
    </source>
</evidence>
<dbReference type="PROSITE" id="PS51708">
    <property type="entry name" value="CHAD"/>
    <property type="match status" value="1"/>
</dbReference>
<dbReference type="SMART" id="SM00880">
    <property type="entry name" value="CHAD"/>
    <property type="match status" value="1"/>
</dbReference>
<dbReference type="RefSeq" id="WP_197525681.1">
    <property type="nucleotide sequence ID" value="NZ_SJPQ01000002.1"/>
</dbReference>
<dbReference type="InterPro" id="IPR038186">
    <property type="entry name" value="CHAD_dom_sf"/>
</dbReference>
<dbReference type="PANTHER" id="PTHR39339:SF1">
    <property type="entry name" value="CHAD DOMAIN-CONTAINING PROTEIN"/>
    <property type="match status" value="1"/>
</dbReference>
<organism evidence="2 3">
    <name type="scientific">Pseudobythopirellula maris</name>
    <dbReference type="NCBI Taxonomy" id="2527991"/>
    <lineage>
        <taxon>Bacteria</taxon>
        <taxon>Pseudomonadati</taxon>
        <taxon>Planctomycetota</taxon>
        <taxon>Planctomycetia</taxon>
        <taxon>Pirellulales</taxon>
        <taxon>Lacipirellulaceae</taxon>
        <taxon>Pseudobythopirellula</taxon>
    </lineage>
</organism>
<comment type="caution">
    <text evidence="2">The sequence shown here is derived from an EMBL/GenBank/DDBJ whole genome shotgun (WGS) entry which is preliminary data.</text>
</comment>
<reference evidence="2 3" key="1">
    <citation type="submission" date="2019-02" db="EMBL/GenBank/DDBJ databases">
        <title>Deep-cultivation of Planctomycetes and their phenomic and genomic characterization uncovers novel biology.</title>
        <authorList>
            <person name="Wiegand S."/>
            <person name="Jogler M."/>
            <person name="Boedeker C."/>
            <person name="Pinto D."/>
            <person name="Vollmers J."/>
            <person name="Rivas-Marin E."/>
            <person name="Kohn T."/>
            <person name="Peeters S.H."/>
            <person name="Heuer A."/>
            <person name="Rast P."/>
            <person name="Oberbeckmann S."/>
            <person name="Bunk B."/>
            <person name="Jeske O."/>
            <person name="Meyerdierks A."/>
            <person name="Storesund J.E."/>
            <person name="Kallscheuer N."/>
            <person name="Luecker S."/>
            <person name="Lage O.M."/>
            <person name="Pohl T."/>
            <person name="Merkel B.J."/>
            <person name="Hornburger P."/>
            <person name="Mueller R.-W."/>
            <person name="Bruemmer F."/>
            <person name="Labrenz M."/>
            <person name="Spormann A.M."/>
            <person name="Op Den Camp H."/>
            <person name="Overmann J."/>
            <person name="Amann R."/>
            <person name="Jetten M.S.M."/>
            <person name="Mascher T."/>
            <person name="Medema M.H."/>
            <person name="Devos D.P."/>
            <person name="Kaster A.-K."/>
            <person name="Ovreas L."/>
            <person name="Rohde M."/>
            <person name="Galperin M.Y."/>
            <person name="Jogler C."/>
        </authorList>
    </citation>
    <scope>NUCLEOTIDE SEQUENCE [LARGE SCALE GENOMIC DNA]</scope>
    <source>
        <strain evidence="2 3">Mal64</strain>
    </source>
</reference>
<proteinExistence type="predicted"/>
<dbReference type="Pfam" id="PF05235">
    <property type="entry name" value="CHAD"/>
    <property type="match status" value="1"/>
</dbReference>
<dbReference type="InterPro" id="IPR007899">
    <property type="entry name" value="CHAD_dom"/>
</dbReference>
<sequence>MSYRIQQAESPADALRRIASEQFDKAITEIDSARLEPEEKVHQTRKRLKKLRGLLRLVRPGLGKTYKKENARLRDAARGLSELRDAKVMQDTYDMLMGHFADQVERRAFGSIRAELTRRRNSLIETTPPEERLGEARRVITKAAGRTAGWSIDDEGFEAVRGGLLKTYGRARKQTKRAHDSPTPECLHRLRKRVKYHRRHCQLLKIMWPQLLKARARECKRLADLLGDDHDLAMLGGCLAQQPQGFGDSQDTEAAIGLISRRREGLLDESLPLADRLFCETTDALGKRTEALWNVWR</sequence>
<protein>
    <submittedName>
        <fullName evidence="2">CHAD domain protein</fullName>
    </submittedName>
</protein>
<dbReference type="AlphaFoldDB" id="A0A5C5ZN07"/>